<dbReference type="GO" id="GO:0008168">
    <property type="term" value="F:methyltransferase activity"/>
    <property type="evidence" value="ECO:0007669"/>
    <property type="project" value="UniProtKB-KW"/>
</dbReference>
<protein>
    <submittedName>
        <fullName evidence="5">Class I SAM-dependent methyltransferase</fullName>
    </submittedName>
</protein>
<dbReference type="SUPFAM" id="SSF53335">
    <property type="entry name" value="S-adenosyl-L-methionine-dependent methyltransferases"/>
    <property type="match status" value="1"/>
</dbReference>
<evidence type="ECO:0000313" key="5">
    <source>
        <dbReference type="EMBL" id="MFC3302672.1"/>
    </source>
</evidence>
<proteinExistence type="predicted"/>
<evidence type="ECO:0000313" key="6">
    <source>
        <dbReference type="Proteomes" id="UP001595607"/>
    </source>
</evidence>
<dbReference type="Gene3D" id="3.40.50.150">
    <property type="entry name" value="Vaccinia Virus protein VP39"/>
    <property type="match status" value="1"/>
</dbReference>
<dbReference type="CDD" id="cd02440">
    <property type="entry name" value="AdoMet_MTases"/>
    <property type="match status" value="1"/>
</dbReference>
<dbReference type="PANTHER" id="PTHR13090:SF1">
    <property type="entry name" value="ARGININE-HYDROXYLASE NDUFAF5, MITOCHONDRIAL"/>
    <property type="match status" value="1"/>
</dbReference>
<dbReference type="InterPro" id="IPR013216">
    <property type="entry name" value="Methyltransf_11"/>
</dbReference>
<evidence type="ECO:0000259" key="4">
    <source>
        <dbReference type="Pfam" id="PF08241"/>
    </source>
</evidence>
<feature type="domain" description="Methyltransferase type 11" evidence="4">
    <location>
        <begin position="58"/>
        <end position="143"/>
    </location>
</feature>
<dbReference type="GO" id="GO:0032259">
    <property type="term" value="P:methylation"/>
    <property type="evidence" value="ECO:0007669"/>
    <property type="project" value="UniProtKB-KW"/>
</dbReference>
<feature type="region of interest" description="Disordered" evidence="3">
    <location>
        <begin position="263"/>
        <end position="288"/>
    </location>
</feature>
<accession>A0ABV7MD31</accession>
<sequence>MTQPSPPSVFAPELRKLRLARAARNFPAHDFLHRKVAEDALDRLETVQKRFERALFHGPGAPLLAEILTEKADVGEVTIAGESAAFLKALGTDAPVEARANALPFADKSFDLVVSLMSLHAEDDLPGALVEMRRVLEPDGLFIASFPAERTLSNLRQALRDAEAAVTGGVSPRVAPFVATKDAGGLLQRAGFALPVVDVQPVTVRYRNPMTLLQDLRGMGETLALAKGSRALRRDVLGQALATLDGQETVFEIGVLTGWAPHPSQPKPLKPGSAKASLADAVRGMKGD</sequence>
<name>A0ABV7MD31_9PROT</name>
<dbReference type="RefSeq" id="WP_189571203.1">
    <property type="nucleotide sequence ID" value="NZ_BMXU01000001.1"/>
</dbReference>
<reference evidence="6" key="1">
    <citation type="journal article" date="2019" name="Int. J. Syst. Evol. Microbiol.">
        <title>The Global Catalogue of Microorganisms (GCM) 10K type strain sequencing project: providing services to taxonomists for standard genome sequencing and annotation.</title>
        <authorList>
            <consortium name="The Broad Institute Genomics Platform"/>
            <consortium name="The Broad Institute Genome Sequencing Center for Infectious Disease"/>
            <person name="Wu L."/>
            <person name="Ma J."/>
        </authorList>
    </citation>
    <scope>NUCLEOTIDE SEQUENCE [LARGE SCALE GENOMIC DNA]</scope>
    <source>
        <strain evidence="6">KCTC 22245</strain>
    </source>
</reference>
<evidence type="ECO:0000256" key="3">
    <source>
        <dbReference type="SAM" id="MobiDB-lite"/>
    </source>
</evidence>
<keyword evidence="6" id="KW-1185">Reference proteome</keyword>
<dbReference type="PANTHER" id="PTHR13090">
    <property type="entry name" value="ARGININE-HYDROXYLASE NDUFAF5, MITOCHONDRIAL"/>
    <property type="match status" value="1"/>
</dbReference>
<evidence type="ECO:0000256" key="2">
    <source>
        <dbReference type="ARBA" id="ARBA00022679"/>
    </source>
</evidence>
<dbReference type="Proteomes" id="UP001595607">
    <property type="component" value="Unassembled WGS sequence"/>
</dbReference>
<evidence type="ECO:0000256" key="1">
    <source>
        <dbReference type="ARBA" id="ARBA00022603"/>
    </source>
</evidence>
<organism evidence="5 6">
    <name type="scientific">Parvularcula lutaonensis</name>
    <dbReference type="NCBI Taxonomy" id="491923"/>
    <lineage>
        <taxon>Bacteria</taxon>
        <taxon>Pseudomonadati</taxon>
        <taxon>Pseudomonadota</taxon>
        <taxon>Alphaproteobacteria</taxon>
        <taxon>Parvularculales</taxon>
        <taxon>Parvularculaceae</taxon>
        <taxon>Parvularcula</taxon>
    </lineage>
</organism>
<gene>
    <name evidence="5" type="ORF">ACFONP_07995</name>
</gene>
<dbReference type="InterPro" id="IPR029063">
    <property type="entry name" value="SAM-dependent_MTases_sf"/>
</dbReference>
<keyword evidence="1 5" id="KW-0489">Methyltransferase</keyword>
<dbReference type="EMBL" id="JBHRVA010000002">
    <property type="protein sequence ID" value="MFC3302672.1"/>
    <property type="molecule type" value="Genomic_DNA"/>
</dbReference>
<keyword evidence="2" id="KW-0808">Transferase</keyword>
<dbReference type="InterPro" id="IPR050602">
    <property type="entry name" value="Malonyl-ACP_OMT"/>
</dbReference>
<comment type="caution">
    <text evidence="5">The sequence shown here is derived from an EMBL/GenBank/DDBJ whole genome shotgun (WGS) entry which is preliminary data.</text>
</comment>
<dbReference type="Pfam" id="PF08241">
    <property type="entry name" value="Methyltransf_11"/>
    <property type="match status" value="1"/>
</dbReference>